<dbReference type="RefSeq" id="WP_125403746.1">
    <property type="nucleotide sequence ID" value="NZ_JBEHHI010000003.1"/>
</dbReference>
<name>A0ABV3XW88_9RHOB</name>
<keyword evidence="3" id="KW-1185">Reference proteome</keyword>
<organism evidence="2 3">
    <name type="scientific">Rhodovulum iodosum</name>
    <dbReference type="NCBI Taxonomy" id="68291"/>
    <lineage>
        <taxon>Bacteria</taxon>
        <taxon>Pseudomonadati</taxon>
        <taxon>Pseudomonadota</taxon>
        <taxon>Alphaproteobacteria</taxon>
        <taxon>Rhodobacterales</taxon>
        <taxon>Paracoccaceae</taxon>
        <taxon>Rhodovulum</taxon>
    </lineage>
</organism>
<evidence type="ECO:0000313" key="2">
    <source>
        <dbReference type="EMBL" id="MEX5729631.1"/>
    </source>
</evidence>
<keyword evidence="1" id="KW-1133">Transmembrane helix</keyword>
<accession>A0ABV3XW88</accession>
<evidence type="ECO:0000256" key="1">
    <source>
        <dbReference type="SAM" id="Phobius"/>
    </source>
</evidence>
<gene>
    <name evidence="2" type="ORF">Ga0609869_002984</name>
</gene>
<protein>
    <submittedName>
        <fullName evidence="2">Flp pilus assembly pilin Flp</fullName>
    </submittedName>
</protein>
<feature type="transmembrane region" description="Helical" evidence="1">
    <location>
        <begin position="20"/>
        <end position="39"/>
    </location>
</feature>
<dbReference type="Proteomes" id="UP001560019">
    <property type="component" value="Unassembled WGS sequence"/>
</dbReference>
<reference evidence="2 3" key="1">
    <citation type="submission" date="2024-06" db="EMBL/GenBank/DDBJ databases">
        <title>Genome of Rhodovulum iodosum, a marine photoferrotroph.</title>
        <authorList>
            <person name="Bianchini G."/>
            <person name="Nikeleit V."/>
            <person name="Kappler A."/>
            <person name="Bryce C."/>
            <person name="Sanchez-Baracaldo P."/>
        </authorList>
    </citation>
    <scope>NUCLEOTIDE SEQUENCE [LARGE SCALE GENOMIC DNA]</scope>
    <source>
        <strain evidence="2 3">UT/N1</strain>
    </source>
</reference>
<evidence type="ECO:0000313" key="3">
    <source>
        <dbReference type="Proteomes" id="UP001560019"/>
    </source>
</evidence>
<keyword evidence="1" id="KW-0472">Membrane</keyword>
<comment type="caution">
    <text evidence="2">The sequence shown here is derived from an EMBL/GenBank/DDBJ whole genome shotgun (WGS) entry which is preliminary data.</text>
</comment>
<keyword evidence="1" id="KW-0812">Transmembrane</keyword>
<proteinExistence type="predicted"/>
<dbReference type="EMBL" id="JBEHHI010000003">
    <property type="protein sequence ID" value="MEX5729631.1"/>
    <property type="molecule type" value="Genomic_DNA"/>
</dbReference>
<sequence length="60" mass="6205">MKDTAKKFVQDEDGAVTVDWIVLTAFVVGMALAVVAIFVPGPTNIASNISNAIAGITVVD</sequence>